<reference evidence="2" key="1">
    <citation type="submission" date="2022-05" db="EMBL/GenBank/DDBJ databases">
        <title>The Musa troglodytarum L. genome provides insights into the mechanism of non-climacteric behaviour and enrichment of carotenoids.</title>
        <authorList>
            <person name="Wang J."/>
        </authorList>
    </citation>
    <scope>NUCLEOTIDE SEQUENCE</scope>
    <source>
        <tissue evidence="2">Leaf</tissue>
    </source>
</reference>
<evidence type="ECO:0000256" key="1">
    <source>
        <dbReference type="SAM" id="SignalP"/>
    </source>
</evidence>
<protein>
    <submittedName>
        <fullName evidence="2">Uncharacterized protein</fullName>
    </submittedName>
</protein>
<accession>A0A9E7FH86</accession>
<evidence type="ECO:0000313" key="3">
    <source>
        <dbReference type="Proteomes" id="UP001055439"/>
    </source>
</evidence>
<evidence type="ECO:0000313" key="2">
    <source>
        <dbReference type="EMBL" id="URD94077.1"/>
    </source>
</evidence>
<feature type="signal peptide" evidence="1">
    <location>
        <begin position="1"/>
        <end position="27"/>
    </location>
</feature>
<keyword evidence="1" id="KW-0732">Signal</keyword>
<organism evidence="2 3">
    <name type="scientific">Musa troglodytarum</name>
    <name type="common">fe'i banana</name>
    <dbReference type="NCBI Taxonomy" id="320322"/>
    <lineage>
        <taxon>Eukaryota</taxon>
        <taxon>Viridiplantae</taxon>
        <taxon>Streptophyta</taxon>
        <taxon>Embryophyta</taxon>
        <taxon>Tracheophyta</taxon>
        <taxon>Spermatophyta</taxon>
        <taxon>Magnoliopsida</taxon>
        <taxon>Liliopsida</taxon>
        <taxon>Zingiberales</taxon>
        <taxon>Musaceae</taxon>
        <taxon>Musa</taxon>
    </lineage>
</organism>
<keyword evidence="3" id="KW-1185">Reference proteome</keyword>
<sequence length="127" mass="13334">MEGREGNKAWDGNGLFVALSFFVSVLSSKLIPGDPPELSHREWSKVLPFGASAPVGVLVATHGPDCLALGSAHRSEADVGHRAQRPQTVADQMNEPVSIIRGSASVELGPAGHGKFKFLSSSNGMLT</sequence>
<gene>
    <name evidence="2" type="ORF">MUK42_05387</name>
</gene>
<dbReference type="Proteomes" id="UP001055439">
    <property type="component" value="Chromosome 3"/>
</dbReference>
<dbReference type="AlphaFoldDB" id="A0A9E7FH86"/>
<dbReference type="EMBL" id="CP097505">
    <property type="protein sequence ID" value="URD94077.1"/>
    <property type="molecule type" value="Genomic_DNA"/>
</dbReference>
<proteinExistence type="predicted"/>
<feature type="chain" id="PRO_5038783074" evidence="1">
    <location>
        <begin position="28"/>
        <end position="127"/>
    </location>
</feature>
<name>A0A9E7FH86_9LILI</name>